<protein>
    <submittedName>
        <fullName evidence="1">Uncharacterized protein</fullName>
    </submittedName>
</protein>
<name>A0A6M3JVV4_9ZZZZ</name>
<reference evidence="1" key="1">
    <citation type="submission" date="2020-03" db="EMBL/GenBank/DDBJ databases">
        <title>The deep terrestrial virosphere.</title>
        <authorList>
            <person name="Holmfeldt K."/>
            <person name="Nilsson E."/>
            <person name="Simone D."/>
            <person name="Lopez-Fernandez M."/>
            <person name="Wu X."/>
            <person name="de Brujin I."/>
            <person name="Lundin D."/>
            <person name="Andersson A."/>
            <person name="Bertilsson S."/>
            <person name="Dopson M."/>
        </authorList>
    </citation>
    <scope>NUCLEOTIDE SEQUENCE</scope>
    <source>
        <strain evidence="1">MM415A02091</strain>
        <strain evidence="2">MM415B04658</strain>
    </source>
</reference>
<dbReference type="EMBL" id="MT143069">
    <property type="protein sequence ID" value="QJA92467.1"/>
    <property type="molecule type" value="Genomic_DNA"/>
</dbReference>
<dbReference type="EMBL" id="MT142076">
    <property type="protein sequence ID" value="QJA74130.1"/>
    <property type="molecule type" value="Genomic_DNA"/>
</dbReference>
<proteinExistence type="predicted"/>
<evidence type="ECO:0000313" key="1">
    <source>
        <dbReference type="EMBL" id="QJA74130.1"/>
    </source>
</evidence>
<dbReference type="AlphaFoldDB" id="A0A6M3JVV4"/>
<gene>
    <name evidence="1" type="ORF">MM415A02091_0009</name>
    <name evidence="2" type="ORF">MM415B04658_0009</name>
</gene>
<organism evidence="1">
    <name type="scientific">viral metagenome</name>
    <dbReference type="NCBI Taxonomy" id="1070528"/>
    <lineage>
        <taxon>unclassified sequences</taxon>
        <taxon>metagenomes</taxon>
        <taxon>organismal metagenomes</taxon>
    </lineage>
</organism>
<evidence type="ECO:0000313" key="2">
    <source>
        <dbReference type="EMBL" id="QJA92467.1"/>
    </source>
</evidence>
<sequence>MGETNWNRMIRVTEYVEQFLSDIPVTQDEIRQFVSKKMYVTHCDIRDAIMRLYSKGVAEYTKDMKVRLL</sequence>
<accession>A0A6M3JVV4</accession>